<dbReference type="Pfam" id="PF03103">
    <property type="entry name" value="DUF243"/>
    <property type="match status" value="1"/>
</dbReference>
<dbReference type="AlphaFoldDB" id="A0A1S4ERW1"/>
<dbReference type="Proteomes" id="UP000079169">
    <property type="component" value="Unplaced"/>
</dbReference>
<proteinExistence type="predicted"/>
<dbReference type="KEGG" id="dci:108254433"/>
<dbReference type="STRING" id="121845.A0A1S4ERW1"/>
<dbReference type="PANTHER" id="PTHR31927:SF16">
    <property type="entry name" value="LP07342P"/>
    <property type="match status" value="1"/>
</dbReference>
<protein>
    <submittedName>
        <fullName evidence="4">Uncharacterized protein LOC108254433</fullName>
    </submittedName>
</protein>
<dbReference type="GeneID" id="108254433"/>
<feature type="domain" description="DUF243" evidence="2">
    <location>
        <begin position="5"/>
        <end position="55"/>
    </location>
</feature>
<organism evidence="3 4">
    <name type="scientific">Diaphorina citri</name>
    <name type="common">Asian citrus psyllid</name>
    <dbReference type="NCBI Taxonomy" id="121845"/>
    <lineage>
        <taxon>Eukaryota</taxon>
        <taxon>Metazoa</taxon>
        <taxon>Ecdysozoa</taxon>
        <taxon>Arthropoda</taxon>
        <taxon>Hexapoda</taxon>
        <taxon>Insecta</taxon>
        <taxon>Pterygota</taxon>
        <taxon>Neoptera</taxon>
        <taxon>Paraneoptera</taxon>
        <taxon>Hemiptera</taxon>
        <taxon>Sternorrhyncha</taxon>
        <taxon>Psylloidea</taxon>
        <taxon>Psyllidae</taxon>
        <taxon>Diaphorininae</taxon>
        <taxon>Diaphorina</taxon>
    </lineage>
</organism>
<evidence type="ECO:0000313" key="3">
    <source>
        <dbReference type="Proteomes" id="UP000079169"/>
    </source>
</evidence>
<dbReference type="GO" id="GO:0062129">
    <property type="term" value="C:chitin-based extracellular matrix"/>
    <property type="evidence" value="ECO:0007669"/>
    <property type="project" value="TreeGrafter"/>
</dbReference>
<feature type="non-terminal residue" evidence="4">
    <location>
        <position position="1"/>
    </location>
</feature>
<reference evidence="4" key="1">
    <citation type="submission" date="2025-08" db="UniProtKB">
        <authorList>
            <consortium name="RefSeq"/>
        </authorList>
    </citation>
    <scope>IDENTIFICATION</scope>
</reference>
<dbReference type="PANTHER" id="PTHR31927">
    <property type="entry name" value="FI07246P-RELATED-RELATED"/>
    <property type="match status" value="1"/>
</dbReference>
<feature type="compositionally biased region" description="Gly residues" evidence="1">
    <location>
        <begin position="65"/>
        <end position="83"/>
    </location>
</feature>
<evidence type="ECO:0000313" key="4">
    <source>
        <dbReference type="RefSeq" id="XP_017304911.1"/>
    </source>
</evidence>
<name>A0A1S4ERW1_DIACI</name>
<gene>
    <name evidence="4" type="primary">LOC108254433</name>
</gene>
<feature type="non-terminal residue" evidence="4">
    <location>
        <position position="92"/>
    </location>
</feature>
<keyword evidence="3" id="KW-1185">Reference proteome</keyword>
<dbReference type="PaxDb" id="121845-A0A1S4ERW1"/>
<sequence>PPKQEVPVIPPLLSPQSDKTLIYVLHPKPEAAPPIHIPAPPLHKPNKPEVYFIRYKTQNHKDDGGSGSGEYGGGFNSGFGGDSHGFSNNARG</sequence>
<accession>A0A1S4ERW1</accession>
<evidence type="ECO:0000259" key="2">
    <source>
        <dbReference type="Pfam" id="PF03103"/>
    </source>
</evidence>
<dbReference type="GO" id="GO:0040003">
    <property type="term" value="P:chitin-based cuticle development"/>
    <property type="evidence" value="ECO:0007669"/>
    <property type="project" value="TreeGrafter"/>
</dbReference>
<evidence type="ECO:0000256" key="1">
    <source>
        <dbReference type="SAM" id="MobiDB-lite"/>
    </source>
</evidence>
<dbReference type="InterPro" id="IPR004145">
    <property type="entry name" value="DUF243"/>
</dbReference>
<dbReference type="GO" id="GO:0008010">
    <property type="term" value="F:structural constituent of chitin-based larval cuticle"/>
    <property type="evidence" value="ECO:0007669"/>
    <property type="project" value="TreeGrafter"/>
</dbReference>
<feature type="region of interest" description="Disordered" evidence="1">
    <location>
        <begin position="58"/>
        <end position="92"/>
    </location>
</feature>
<dbReference type="RefSeq" id="XP_017304911.1">
    <property type="nucleotide sequence ID" value="XM_017449422.1"/>
</dbReference>